<evidence type="ECO:0000256" key="4">
    <source>
        <dbReference type="SAM" id="MobiDB-lite"/>
    </source>
</evidence>
<dbReference type="GO" id="GO:0005829">
    <property type="term" value="C:cytosol"/>
    <property type="evidence" value="ECO:0007669"/>
    <property type="project" value="TreeGrafter"/>
</dbReference>
<dbReference type="Proteomes" id="UP000639775">
    <property type="component" value="Unassembled WGS sequence"/>
</dbReference>
<evidence type="ECO:0000256" key="1">
    <source>
        <dbReference type="ARBA" id="ARBA00009091"/>
    </source>
</evidence>
<feature type="compositionally biased region" description="Acidic residues" evidence="4">
    <location>
        <begin position="188"/>
        <end position="197"/>
    </location>
</feature>
<feature type="region of interest" description="Disordered" evidence="4">
    <location>
        <begin position="184"/>
        <end position="218"/>
    </location>
</feature>
<gene>
    <name evidence="6" type="ORF">HAT86_01195</name>
</gene>
<dbReference type="EMBL" id="JAAORB010000001">
    <property type="protein sequence ID" value="NHQ73080.1"/>
    <property type="molecule type" value="Genomic_DNA"/>
</dbReference>
<dbReference type="Gene3D" id="3.30.910.20">
    <property type="entry name" value="Skp domain"/>
    <property type="match status" value="1"/>
</dbReference>
<dbReference type="InterPro" id="IPR024930">
    <property type="entry name" value="Skp_dom_sf"/>
</dbReference>
<dbReference type="InterPro" id="IPR005632">
    <property type="entry name" value="Chaperone_Skp"/>
</dbReference>
<comment type="caution">
    <text evidence="6">The sequence shown here is derived from an EMBL/GenBank/DDBJ whole genome shotgun (WGS) entry which is preliminary data.</text>
</comment>
<name>A0A967B862_9RHOB</name>
<keyword evidence="7" id="KW-1185">Reference proteome</keyword>
<dbReference type="SUPFAM" id="SSF111384">
    <property type="entry name" value="OmpH-like"/>
    <property type="match status" value="1"/>
</dbReference>
<evidence type="ECO:0000256" key="2">
    <source>
        <dbReference type="ARBA" id="ARBA00022729"/>
    </source>
</evidence>
<proteinExistence type="inferred from homology"/>
<accession>A0A967B862</accession>
<dbReference type="GO" id="GO:0051082">
    <property type="term" value="F:unfolded protein binding"/>
    <property type="evidence" value="ECO:0007669"/>
    <property type="project" value="InterPro"/>
</dbReference>
<dbReference type="AlphaFoldDB" id="A0A967B862"/>
<dbReference type="RefSeq" id="WP_167192760.1">
    <property type="nucleotide sequence ID" value="NZ_JAAORB010000001.1"/>
</dbReference>
<evidence type="ECO:0000313" key="7">
    <source>
        <dbReference type="Proteomes" id="UP000639775"/>
    </source>
</evidence>
<dbReference type="GO" id="GO:0050821">
    <property type="term" value="P:protein stabilization"/>
    <property type="evidence" value="ECO:0007669"/>
    <property type="project" value="TreeGrafter"/>
</dbReference>
<sequence>MIGHRIVRLKWVLTAAFLAFAAPLGTYAQDLGVVQSDILVIDADQLFANTDLGRQISDELEQERDALIARNRELEAELESEEQALTELRPETNPQEFRELADAFDTKVQTIRAESERRARDLERKSNQARLRFMQAVEPVLVDIMQDAGATVIMDGRGILLRAGAIDITDTAIVRINDRLGAKLPDTAADDAPDPDLDAPKSDGLDLDAAPTEPTTED</sequence>
<dbReference type="Pfam" id="PF03938">
    <property type="entry name" value="OmpH"/>
    <property type="match status" value="1"/>
</dbReference>
<dbReference type="PANTHER" id="PTHR35089:SF1">
    <property type="entry name" value="CHAPERONE PROTEIN SKP"/>
    <property type="match status" value="1"/>
</dbReference>
<evidence type="ECO:0000256" key="5">
    <source>
        <dbReference type="SAM" id="SignalP"/>
    </source>
</evidence>
<feature type="signal peptide" evidence="5">
    <location>
        <begin position="1"/>
        <end position="28"/>
    </location>
</feature>
<protein>
    <submittedName>
        <fullName evidence="6">OmpH family outer membrane protein</fullName>
    </submittedName>
</protein>
<dbReference type="PANTHER" id="PTHR35089">
    <property type="entry name" value="CHAPERONE PROTEIN SKP"/>
    <property type="match status" value="1"/>
</dbReference>
<evidence type="ECO:0000256" key="3">
    <source>
        <dbReference type="SAM" id="Coils"/>
    </source>
</evidence>
<evidence type="ECO:0000313" key="6">
    <source>
        <dbReference type="EMBL" id="NHQ73080.1"/>
    </source>
</evidence>
<feature type="chain" id="PRO_5037179241" evidence="5">
    <location>
        <begin position="29"/>
        <end position="218"/>
    </location>
</feature>
<keyword evidence="2 5" id="KW-0732">Signal</keyword>
<reference evidence="6" key="1">
    <citation type="submission" date="2020-03" db="EMBL/GenBank/DDBJ databases">
        <title>Roseovarius gahaiensis sp. nov., isolated from Gahai Saline Lake, China.</title>
        <authorList>
            <person name="Sun X."/>
        </authorList>
    </citation>
    <scope>NUCLEOTIDE SEQUENCE</scope>
    <source>
        <strain evidence="6">GH877</strain>
    </source>
</reference>
<organism evidence="6 7">
    <name type="scientific">Roseovarius gahaiensis</name>
    <dbReference type="NCBI Taxonomy" id="2716691"/>
    <lineage>
        <taxon>Bacteria</taxon>
        <taxon>Pseudomonadati</taxon>
        <taxon>Pseudomonadota</taxon>
        <taxon>Alphaproteobacteria</taxon>
        <taxon>Rhodobacterales</taxon>
        <taxon>Roseobacteraceae</taxon>
        <taxon>Roseovarius</taxon>
    </lineage>
</organism>
<comment type="similarity">
    <text evidence="1">Belongs to the Skp family.</text>
</comment>
<dbReference type="SMART" id="SM00935">
    <property type="entry name" value="OmpH"/>
    <property type="match status" value="1"/>
</dbReference>
<feature type="coiled-coil region" evidence="3">
    <location>
        <begin position="57"/>
        <end position="132"/>
    </location>
</feature>
<keyword evidence="3" id="KW-0175">Coiled coil</keyword>